<evidence type="ECO:0008006" key="4">
    <source>
        <dbReference type="Google" id="ProtNLM"/>
    </source>
</evidence>
<keyword evidence="1" id="KW-0812">Transmembrane</keyword>
<evidence type="ECO:0000313" key="2">
    <source>
        <dbReference type="EMBL" id="MFC4736787.1"/>
    </source>
</evidence>
<reference evidence="3" key="1">
    <citation type="journal article" date="2019" name="Int. J. Syst. Evol. Microbiol.">
        <title>The Global Catalogue of Microorganisms (GCM) 10K type strain sequencing project: providing services to taxonomists for standard genome sequencing and annotation.</title>
        <authorList>
            <consortium name="The Broad Institute Genomics Platform"/>
            <consortium name="The Broad Institute Genome Sequencing Center for Infectious Disease"/>
            <person name="Wu L."/>
            <person name="Ma J."/>
        </authorList>
    </citation>
    <scope>NUCLEOTIDE SEQUENCE [LARGE SCALE GENOMIC DNA]</scope>
    <source>
        <strain evidence="3">JCM 12165</strain>
    </source>
</reference>
<feature type="transmembrane region" description="Helical" evidence="1">
    <location>
        <begin position="51"/>
        <end position="72"/>
    </location>
</feature>
<dbReference type="RefSeq" id="WP_377909401.1">
    <property type="nucleotide sequence ID" value="NZ_JBHSGK010000009.1"/>
</dbReference>
<name>A0ABV9NU31_9BACI</name>
<sequence length="147" mass="15855">MVYEAAYSLHIGGIALWIGSFAAFAWLLRGMVQQGELAEAEKRQIRRMTRFVNLGVLPAAGIVLMTGVYMILQLNRETLPLYMLVMEQAGALIILVTAVGTGLYSRRLVKQLDEKGARAAASSYSVALLLSAGLALAVVVFVGLRIG</sequence>
<dbReference type="Proteomes" id="UP001595896">
    <property type="component" value="Unassembled WGS sequence"/>
</dbReference>
<gene>
    <name evidence="2" type="ORF">ACFO4L_09345</name>
</gene>
<keyword evidence="1" id="KW-0472">Membrane</keyword>
<feature type="transmembrane region" description="Helical" evidence="1">
    <location>
        <begin position="84"/>
        <end position="105"/>
    </location>
</feature>
<keyword evidence="3" id="KW-1185">Reference proteome</keyword>
<evidence type="ECO:0000256" key="1">
    <source>
        <dbReference type="SAM" id="Phobius"/>
    </source>
</evidence>
<proteinExistence type="predicted"/>
<feature type="transmembrane region" description="Helical" evidence="1">
    <location>
        <begin position="126"/>
        <end position="146"/>
    </location>
</feature>
<accession>A0ABV9NU31</accession>
<dbReference type="EMBL" id="JBHSGK010000009">
    <property type="protein sequence ID" value="MFC4736787.1"/>
    <property type="molecule type" value="Genomic_DNA"/>
</dbReference>
<protein>
    <recommendedName>
        <fullName evidence="4">Copper resistance protein D domain-containing protein</fullName>
    </recommendedName>
</protein>
<evidence type="ECO:0000313" key="3">
    <source>
        <dbReference type="Proteomes" id="UP001595896"/>
    </source>
</evidence>
<organism evidence="2 3">
    <name type="scientific">Bacillus daqingensis</name>
    <dbReference type="NCBI Taxonomy" id="872396"/>
    <lineage>
        <taxon>Bacteria</taxon>
        <taxon>Bacillati</taxon>
        <taxon>Bacillota</taxon>
        <taxon>Bacilli</taxon>
        <taxon>Bacillales</taxon>
        <taxon>Bacillaceae</taxon>
        <taxon>Bacillus</taxon>
    </lineage>
</organism>
<keyword evidence="1" id="KW-1133">Transmembrane helix</keyword>
<feature type="transmembrane region" description="Helical" evidence="1">
    <location>
        <begin position="6"/>
        <end position="28"/>
    </location>
</feature>
<comment type="caution">
    <text evidence="2">The sequence shown here is derived from an EMBL/GenBank/DDBJ whole genome shotgun (WGS) entry which is preliminary data.</text>
</comment>